<dbReference type="InterPro" id="IPR000673">
    <property type="entry name" value="Sig_transdc_resp-reg_Me-estase"/>
</dbReference>
<keyword evidence="4" id="KW-0145">Chemotaxis</keyword>
<dbReference type="GO" id="GO:0005737">
    <property type="term" value="C:cytoplasm"/>
    <property type="evidence" value="ECO:0007669"/>
    <property type="project" value="InterPro"/>
</dbReference>
<reference evidence="6 7" key="2">
    <citation type="submission" date="2019-09" db="EMBL/GenBank/DDBJ databases">
        <authorList>
            <person name="Jin C."/>
        </authorList>
    </citation>
    <scope>NUCLEOTIDE SEQUENCE [LARGE SCALE GENOMIC DNA]</scope>
    <source>
        <strain evidence="6 7">BN140078</strain>
    </source>
</reference>
<dbReference type="PANTHER" id="PTHR42872:SF6">
    <property type="entry name" value="PROTEIN-GLUTAMATE METHYLESTERASE_PROTEIN-GLUTAMINE GLUTAMINASE"/>
    <property type="match status" value="1"/>
</dbReference>
<dbReference type="GO" id="GO:0008984">
    <property type="term" value="F:protein-glutamate methylesterase activity"/>
    <property type="evidence" value="ECO:0007669"/>
    <property type="project" value="UniProtKB-EC"/>
</dbReference>
<feature type="active site" evidence="4">
    <location>
        <position position="44"/>
    </location>
</feature>
<evidence type="ECO:0000259" key="5">
    <source>
        <dbReference type="PROSITE" id="PS50122"/>
    </source>
</evidence>
<reference evidence="6 7" key="1">
    <citation type="submission" date="2019-09" db="EMBL/GenBank/DDBJ databases">
        <title>Chitinophaga ginsengihumi sp. nov., isolated from soil of ginseng rhizosphere.</title>
        <authorList>
            <person name="Lee J."/>
        </authorList>
    </citation>
    <scope>NUCLEOTIDE SEQUENCE [LARGE SCALE GENOMIC DNA]</scope>
    <source>
        <strain evidence="6 7">BN140078</strain>
    </source>
</reference>
<dbReference type="Pfam" id="PF01339">
    <property type="entry name" value="CheB_methylest"/>
    <property type="match status" value="1"/>
</dbReference>
<accession>A0A5B2VNQ8</accession>
<comment type="caution">
    <text evidence="6">The sequence shown here is derived from an EMBL/GenBank/DDBJ whole genome shotgun (WGS) entry which is preliminary data.</text>
</comment>
<dbReference type="InterPro" id="IPR035909">
    <property type="entry name" value="CheB_C"/>
</dbReference>
<keyword evidence="7" id="KW-1185">Reference proteome</keyword>
<feature type="active site" evidence="4">
    <location>
        <position position="137"/>
    </location>
</feature>
<evidence type="ECO:0000256" key="4">
    <source>
        <dbReference type="PROSITE-ProRule" id="PRU00050"/>
    </source>
</evidence>
<dbReference type="PROSITE" id="PS50122">
    <property type="entry name" value="CHEB"/>
    <property type="match status" value="1"/>
</dbReference>
<organism evidence="6 7">
    <name type="scientific">Chitinophaga agrisoli</name>
    <dbReference type="NCBI Taxonomy" id="2607653"/>
    <lineage>
        <taxon>Bacteria</taxon>
        <taxon>Pseudomonadati</taxon>
        <taxon>Bacteroidota</taxon>
        <taxon>Chitinophagia</taxon>
        <taxon>Chitinophagales</taxon>
        <taxon>Chitinophagaceae</taxon>
        <taxon>Chitinophaga</taxon>
    </lineage>
</organism>
<comment type="catalytic activity">
    <reaction evidence="3">
        <text>[protein]-L-glutamate 5-O-methyl ester + H2O = L-glutamyl-[protein] + methanol + H(+)</text>
        <dbReference type="Rhea" id="RHEA:23236"/>
        <dbReference type="Rhea" id="RHEA-COMP:10208"/>
        <dbReference type="Rhea" id="RHEA-COMP:10311"/>
        <dbReference type="ChEBI" id="CHEBI:15377"/>
        <dbReference type="ChEBI" id="CHEBI:15378"/>
        <dbReference type="ChEBI" id="CHEBI:17790"/>
        <dbReference type="ChEBI" id="CHEBI:29973"/>
        <dbReference type="ChEBI" id="CHEBI:82795"/>
        <dbReference type="EC" id="3.1.1.61"/>
    </reaction>
</comment>
<dbReference type="SUPFAM" id="SSF52738">
    <property type="entry name" value="Methylesterase CheB, C-terminal domain"/>
    <property type="match status" value="1"/>
</dbReference>
<evidence type="ECO:0000313" key="6">
    <source>
        <dbReference type="EMBL" id="KAA2239779.1"/>
    </source>
</evidence>
<keyword evidence="1 4" id="KW-0378">Hydrolase</keyword>
<dbReference type="Proteomes" id="UP000324611">
    <property type="component" value="Unassembled WGS sequence"/>
</dbReference>
<proteinExistence type="predicted"/>
<dbReference type="CDD" id="cd16433">
    <property type="entry name" value="CheB"/>
    <property type="match status" value="1"/>
</dbReference>
<dbReference type="RefSeq" id="WP_149840956.1">
    <property type="nucleotide sequence ID" value="NZ_VUOC01000004.1"/>
</dbReference>
<protein>
    <recommendedName>
        <fullName evidence="2">protein-glutamate methylesterase</fullName>
        <ecNumber evidence="2">3.1.1.61</ecNumber>
    </recommendedName>
</protein>
<dbReference type="GO" id="GO:0000156">
    <property type="term" value="F:phosphorelay response regulator activity"/>
    <property type="evidence" value="ECO:0007669"/>
    <property type="project" value="InterPro"/>
</dbReference>
<feature type="domain" description="CheB-type methylesterase" evidence="5">
    <location>
        <begin position="5"/>
        <end position="195"/>
    </location>
</feature>
<evidence type="ECO:0000256" key="2">
    <source>
        <dbReference type="ARBA" id="ARBA00039140"/>
    </source>
</evidence>
<sequence>MAESDVSKYRMVVIGGSAGSLDVILRIVSEARQLTHVAFVIIVHRSKSADSILADLLSTQTPLLVKEVEDKESIMPGIVYIAPPDYHLLLENERTFSLDASEKINYSRPSIDVTFESAADIFGPALVGIVLSGANADGALGLSAIAAAGGYTIVQEPVTAEVDFMPRQAINMTRVDAILEGEEIGGFLEVLLKKA</sequence>
<dbReference type="PANTHER" id="PTHR42872">
    <property type="entry name" value="PROTEIN-GLUTAMATE METHYLESTERASE/PROTEIN-GLUTAMINE GLUTAMINASE"/>
    <property type="match status" value="1"/>
</dbReference>
<evidence type="ECO:0000313" key="7">
    <source>
        <dbReference type="Proteomes" id="UP000324611"/>
    </source>
</evidence>
<dbReference type="GO" id="GO:0006935">
    <property type="term" value="P:chemotaxis"/>
    <property type="evidence" value="ECO:0007669"/>
    <property type="project" value="UniProtKB-UniRule"/>
</dbReference>
<feature type="active site" evidence="4">
    <location>
        <position position="17"/>
    </location>
</feature>
<dbReference type="AlphaFoldDB" id="A0A5B2VNQ8"/>
<dbReference type="EMBL" id="VUOC01000004">
    <property type="protein sequence ID" value="KAA2239779.1"/>
    <property type="molecule type" value="Genomic_DNA"/>
</dbReference>
<dbReference type="EC" id="3.1.1.61" evidence="2"/>
<name>A0A5B2VNQ8_9BACT</name>
<evidence type="ECO:0000256" key="3">
    <source>
        <dbReference type="ARBA" id="ARBA00048267"/>
    </source>
</evidence>
<evidence type="ECO:0000256" key="1">
    <source>
        <dbReference type="ARBA" id="ARBA00022801"/>
    </source>
</evidence>
<gene>
    <name evidence="6" type="ORF">F0L74_26680</name>
</gene>
<dbReference type="Gene3D" id="3.40.50.180">
    <property type="entry name" value="Methylesterase CheB, C-terminal domain"/>
    <property type="match status" value="1"/>
</dbReference>